<keyword evidence="3" id="KW-0255">Endonuclease</keyword>
<evidence type="ECO:0000259" key="2">
    <source>
        <dbReference type="Pfam" id="PF00149"/>
    </source>
</evidence>
<gene>
    <name evidence="3" type="primary">yhcR_2</name>
    <name evidence="4" type="ORF">DFR61_11020</name>
    <name evidence="3" type="ORF">NCTC10597_00924</name>
</gene>
<dbReference type="Gene3D" id="3.60.21.10">
    <property type="match status" value="1"/>
</dbReference>
<dbReference type="EMBL" id="SNZG01000010">
    <property type="protein sequence ID" value="TDR39804.1"/>
    <property type="molecule type" value="Genomic_DNA"/>
</dbReference>
<feature type="chain" id="PRO_5032567667" evidence="1">
    <location>
        <begin position="24"/>
        <end position="375"/>
    </location>
</feature>
<keyword evidence="1" id="KW-0732">Signal</keyword>
<dbReference type="EMBL" id="UGNP01000001">
    <property type="protein sequence ID" value="STX09253.1"/>
    <property type="molecule type" value="Genomic_DNA"/>
</dbReference>
<dbReference type="InterPro" id="IPR004843">
    <property type="entry name" value="Calcineurin-like_PHP"/>
</dbReference>
<dbReference type="SUPFAM" id="SSF56300">
    <property type="entry name" value="Metallo-dependent phosphatases"/>
    <property type="match status" value="1"/>
</dbReference>
<keyword evidence="3" id="KW-0378">Hydrolase</keyword>
<dbReference type="GO" id="GO:0009166">
    <property type="term" value="P:nucleotide catabolic process"/>
    <property type="evidence" value="ECO:0007669"/>
    <property type="project" value="InterPro"/>
</dbReference>
<dbReference type="GO" id="GO:0030288">
    <property type="term" value="C:outer membrane-bounded periplasmic space"/>
    <property type="evidence" value="ECO:0007669"/>
    <property type="project" value="TreeGrafter"/>
</dbReference>
<evidence type="ECO:0000313" key="5">
    <source>
        <dbReference type="Proteomes" id="UP000254330"/>
    </source>
</evidence>
<keyword evidence="6" id="KW-1185">Reference proteome</keyword>
<reference evidence="3 5" key="1">
    <citation type="submission" date="2018-06" db="EMBL/GenBank/DDBJ databases">
        <authorList>
            <consortium name="Pathogen Informatics"/>
            <person name="Doyle S."/>
        </authorList>
    </citation>
    <scope>NUCLEOTIDE SEQUENCE [LARGE SCALE GENOMIC DNA]</scope>
    <source>
        <strain evidence="3 5">NCTC10597</strain>
    </source>
</reference>
<evidence type="ECO:0000313" key="3">
    <source>
        <dbReference type="EMBL" id="STX09253.1"/>
    </source>
</evidence>
<dbReference type="OrthoDB" id="9775118at2"/>
<protein>
    <submittedName>
        <fullName evidence="4">Calcineurin-like phosphoesterase family protein</fullName>
    </submittedName>
    <submittedName>
        <fullName evidence="3">Endonuclease YhcR</fullName>
        <ecNumber evidence="3">3.1.31.-</ecNumber>
    </submittedName>
</protein>
<reference evidence="4 6" key="2">
    <citation type="submission" date="2019-03" db="EMBL/GenBank/DDBJ databases">
        <title>Genomic Encyclopedia of Type Strains, Phase IV (KMG-IV): sequencing the most valuable type-strain genomes for metagenomic binning, comparative biology and taxonomic classification.</title>
        <authorList>
            <person name="Goeker M."/>
        </authorList>
    </citation>
    <scope>NUCLEOTIDE SEQUENCE [LARGE SCALE GENOMIC DNA]</scope>
    <source>
        <strain evidence="4 6">DSM 20580</strain>
    </source>
</reference>
<keyword evidence="3" id="KW-0540">Nuclease</keyword>
<dbReference type="RefSeq" id="WP_109348695.1">
    <property type="nucleotide sequence ID" value="NZ_BJUE01000007.1"/>
</dbReference>
<dbReference type="Proteomes" id="UP000294641">
    <property type="component" value="Unassembled WGS sequence"/>
</dbReference>
<dbReference type="PANTHER" id="PTHR11575">
    <property type="entry name" value="5'-NUCLEOTIDASE-RELATED"/>
    <property type="match status" value="1"/>
</dbReference>
<dbReference type="EC" id="3.1.31.-" evidence="3"/>
<dbReference type="Pfam" id="PF00149">
    <property type="entry name" value="Metallophos"/>
    <property type="match status" value="1"/>
</dbReference>
<evidence type="ECO:0000313" key="6">
    <source>
        <dbReference type="Proteomes" id="UP000294641"/>
    </source>
</evidence>
<dbReference type="InterPro" id="IPR006179">
    <property type="entry name" value="5_nucleotidase/apyrase"/>
</dbReference>
<dbReference type="InterPro" id="IPR006146">
    <property type="entry name" value="5'-Nucleotdase_CS"/>
</dbReference>
<dbReference type="Proteomes" id="UP000254330">
    <property type="component" value="Unassembled WGS sequence"/>
</dbReference>
<evidence type="ECO:0000313" key="4">
    <source>
        <dbReference type="EMBL" id="TDR39804.1"/>
    </source>
</evidence>
<dbReference type="PANTHER" id="PTHR11575:SF24">
    <property type="entry name" value="5'-NUCLEOTIDASE"/>
    <property type="match status" value="1"/>
</dbReference>
<dbReference type="AlphaFoldDB" id="A0A8B4Q974"/>
<accession>A0A8B4Q974</accession>
<organism evidence="3 5">
    <name type="scientific">Kurthia zopfii</name>
    <dbReference type="NCBI Taxonomy" id="1650"/>
    <lineage>
        <taxon>Bacteria</taxon>
        <taxon>Bacillati</taxon>
        <taxon>Bacillota</taxon>
        <taxon>Bacilli</taxon>
        <taxon>Bacillales</taxon>
        <taxon>Caryophanaceae</taxon>
        <taxon>Kurthia</taxon>
    </lineage>
</organism>
<dbReference type="GO" id="GO:0008253">
    <property type="term" value="F:5'-nucleotidase activity"/>
    <property type="evidence" value="ECO:0007669"/>
    <property type="project" value="TreeGrafter"/>
</dbReference>
<dbReference type="GO" id="GO:0046872">
    <property type="term" value="F:metal ion binding"/>
    <property type="evidence" value="ECO:0007669"/>
    <property type="project" value="InterPro"/>
</dbReference>
<dbReference type="GO" id="GO:0000166">
    <property type="term" value="F:nucleotide binding"/>
    <property type="evidence" value="ECO:0007669"/>
    <property type="project" value="InterPro"/>
</dbReference>
<name>A0A8B4Q974_9BACL</name>
<dbReference type="PROSITE" id="PS00786">
    <property type="entry name" value="5_NUCLEOTIDASE_2"/>
    <property type="match status" value="1"/>
</dbReference>
<dbReference type="GO" id="GO:0004519">
    <property type="term" value="F:endonuclease activity"/>
    <property type="evidence" value="ECO:0007669"/>
    <property type="project" value="UniProtKB-KW"/>
</dbReference>
<proteinExistence type="predicted"/>
<evidence type="ECO:0000256" key="1">
    <source>
        <dbReference type="SAM" id="SignalP"/>
    </source>
</evidence>
<feature type="domain" description="Calcineurin-like phosphoesterase" evidence="2">
    <location>
        <begin position="35"/>
        <end position="303"/>
    </location>
</feature>
<dbReference type="InterPro" id="IPR029052">
    <property type="entry name" value="Metallo-depent_PP-like"/>
</dbReference>
<comment type="caution">
    <text evidence="3">The sequence shown here is derived from an EMBL/GenBank/DDBJ whole genome shotgun (WGS) entry which is preliminary data.</text>
</comment>
<sequence>MINKWSISLLAAAVLASTSGVQADAKSTEKIVPIQILSINDLHGYIEGNNDTAKNGKAIGGLDSLAFHFQNEQNAFNKQYKLKAGNTNNISVQSGDLVGGSPATSSLLQDQPTMNAINEIGFDIGTLGNHEFDEGINEFKRILSGTRPNFNTPNYENIFDYTQTKSKMSMVVSNIIDKKTKKIVGGFKPYTIKTVNGVQVAFIGVVTPNIHDIVMEQHTKNIEGIDPPKAIAKYTKELRSKGVKAITVVAHAGAEMNTEANSSIETQLDAKITGEVVTMLRSINKLDPKNSIDLVFAGHSHKYVNGTYKNTRIVQGLNYGNAYSVVKGKLSTKTKDFIATPSATIKYNYTQTSSTLKKNAHSKKVQSIISDAKKE</sequence>
<feature type="signal peptide" evidence="1">
    <location>
        <begin position="1"/>
        <end position="23"/>
    </location>
</feature>
<dbReference type="GO" id="GO:0008768">
    <property type="term" value="F:UDP-sugar diphosphatase activity"/>
    <property type="evidence" value="ECO:0007669"/>
    <property type="project" value="TreeGrafter"/>
</dbReference>